<dbReference type="Proteomes" id="UP000814176">
    <property type="component" value="Unassembled WGS sequence"/>
</dbReference>
<accession>A0ABQ8KLR1</accession>
<dbReference type="EMBL" id="JADCUA010000007">
    <property type="protein sequence ID" value="KAH9838571.1"/>
    <property type="molecule type" value="Genomic_DNA"/>
</dbReference>
<name>A0ABQ8KLR1_9APHY</name>
<dbReference type="GeneID" id="72008040"/>
<sequence>MTADAYRSHWVMVDRVAKDKLRHQHSLSLSDHYWLMRMDIEALKTRVAGVDSALPDTDLMRRIEANYAQLRQHPSANVHVPYLQAIFSSPVALHVQLAVKRLWELLAWYQDCPPALLRLVWRIALQPPAPVREDLKLAILDATWHRLLDSSHEQAGGKPTAQSDRSEMTLVSVSGPQTAHLREPTNSIDLVPFLQNALFVRPNTQACSTSKHGMSSWALSVARTVFTPDHLDENSLEHRWNCFLLLAVASSPGRNGGASITNSYARWGAVVDWQTICALASLHNAIKSDEQPLDVSFSDAMVQSLGKVLGGLWYHWSSLPGLDHAARPRVATRAICASFMHLAGRFKNRRVVEDCRQLSAASRLWEEESGDAATSPSLRSLAQEQLVALLLTGSHPEMATSVTLQCLQEERVLTDVYNAVIGMFASEDVMLASDLRDIAQRVGIPSSTDTSVELALQLAKQSDIARAKGFLSDAALSFDQRLRVLHEILAQLIQRGHRFRCARFTPDVVDAMLSHLSSPCPPPAMRSVLETVLLYMPRFQNSKAAVTLVEAVLKTDKSYFSRTFPDLFIRSLLRHRQFRHAKRTHELARGLRVRGTPSSEWLASQLSNHGSSTLAKKIAKSSRTKPGVPDVARVVKFKEARPSRSLVYKLPSLLRRRRLRDSPSIHRALEVLVRAGRIRAVKQLYSELHESQSPNARIAIGNSILHQSMQHPTRSQVGRGVKTLRTLTELVDQYGFVPDRVTVNVLVKAYMEWTAGFTNEDLRALFDHFVRIGYPTGGGALSGVPFGTAEGPPPVYLPAPKSPLSFRKHARPLYKMFVKAFYRRSDVSAARTVVKILKAAEAESEDLLDRWRRSRAWKERKATGDSTSSKGVSR</sequence>
<dbReference type="RefSeq" id="XP_047780486.1">
    <property type="nucleotide sequence ID" value="XM_047927308.1"/>
</dbReference>
<keyword evidence="2" id="KW-1185">Reference proteome</keyword>
<evidence type="ECO:0000313" key="1">
    <source>
        <dbReference type="EMBL" id="KAH9838571.1"/>
    </source>
</evidence>
<comment type="caution">
    <text evidence="1">The sequence shown here is derived from an EMBL/GenBank/DDBJ whole genome shotgun (WGS) entry which is preliminary data.</text>
</comment>
<proteinExistence type="predicted"/>
<gene>
    <name evidence="1" type="ORF">C8Q71DRAFT_856508</name>
</gene>
<evidence type="ECO:0000313" key="2">
    <source>
        <dbReference type="Proteomes" id="UP000814176"/>
    </source>
</evidence>
<reference evidence="1 2" key="1">
    <citation type="journal article" date="2021" name="Environ. Microbiol.">
        <title>Gene family expansions and transcriptome signatures uncover fungal adaptations to wood decay.</title>
        <authorList>
            <person name="Hage H."/>
            <person name="Miyauchi S."/>
            <person name="Viragh M."/>
            <person name="Drula E."/>
            <person name="Min B."/>
            <person name="Chaduli D."/>
            <person name="Navarro D."/>
            <person name="Favel A."/>
            <person name="Norest M."/>
            <person name="Lesage-Meessen L."/>
            <person name="Balint B."/>
            <person name="Merenyi Z."/>
            <person name="de Eugenio L."/>
            <person name="Morin E."/>
            <person name="Martinez A.T."/>
            <person name="Baldrian P."/>
            <person name="Stursova M."/>
            <person name="Martinez M.J."/>
            <person name="Novotny C."/>
            <person name="Magnuson J.K."/>
            <person name="Spatafora J.W."/>
            <person name="Maurice S."/>
            <person name="Pangilinan J."/>
            <person name="Andreopoulos W."/>
            <person name="LaButti K."/>
            <person name="Hundley H."/>
            <person name="Na H."/>
            <person name="Kuo A."/>
            <person name="Barry K."/>
            <person name="Lipzen A."/>
            <person name="Henrissat B."/>
            <person name="Riley R."/>
            <person name="Ahrendt S."/>
            <person name="Nagy L.G."/>
            <person name="Grigoriev I.V."/>
            <person name="Martin F."/>
            <person name="Rosso M.N."/>
        </authorList>
    </citation>
    <scope>NUCLEOTIDE SEQUENCE [LARGE SCALE GENOMIC DNA]</scope>
    <source>
        <strain evidence="1 2">CIRM-BRFM 1785</strain>
    </source>
</reference>
<organism evidence="1 2">
    <name type="scientific">Rhodofomes roseus</name>
    <dbReference type="NCBI Taxonomy" id="34475"/>
    <lineage>
        <taxon>Eukaryota</taxon>
        <taxon>Fungi</taxon>
        <taxon>Dikarya</taxon>
        <taxon>Basidiomycota</taxon>
        <taxon>Agaricomycotina</taxon>
        <taxon>Agaricomycetes</taxon>
        <taxon>Polyporales</taxon>
        <taxon>Rhodofomes</taxon>
    </lineage>
</organism>
<protein>
    <submittedName>
        <fullName evidence="1">Uncharacterized protein</fullName>
    </submittedName>
</protein>